<dbReference type="Gene3D" id="3.40.50.720">
    <property type="entry name" value="NAD(P)-binding Rossmann-like Domain"/>
    <property type="match status" value="1"/>
</dbReference>
<dbReference type="Proteomes" id="UP001222325">
    <property type="component" value="Unassembled WGS sequence"/>
</dbReference>
<organism evidence="4 5">
    <name type="scientific">Mycena belliarum</name>
    <dbReference type="NCBI Taxonomy" id="1033014"/>
    <lineage>
        <taxon>Eukaryota</taxon>
        <taxon>Fungi</taxon>
        <taxon>Dikarya</taxon>
        <taxon>Basidiomycota</taxon>
        <taxon>Agaricomycotina</taxon>
        <taxon>Agaricomycetes</taxon>
        <taxon>Agaricomycetidae</taxon>
        <taxon>Agaricales</taxon>
        <taxon>Marasmiineae</taxon>
        <taxon>Mycenaceae</taxon>
        <taxon>Mycena</taxon>
    </lineage>
</organism>
<evidence type="ECO:0000256" key="2">
    <source>
        <dbReference type="ARBA" id="ARBA00022857"/>
    </source>
</evidence>
<sequence>MLRKTPSENDLVDLHGKVALVTGGNCGIGYATVQMLARNGAKVYMAARNEGRAEAAIKQLQAENLNDGSVHWLKIDLLDPRDAQRAAKEFRQKEQRLDILVNNAAMTAVGHFDLTQDGFLDVMVVNHISHFALTDALLPLLTATAREPGADVRIVNLTSAAHAHVKPESFSTKQAFNKDYGPSTGHLLRTYGTSKLANILHIKALQTRLAAQDVPITCIAVHPGAIKTPGSASFLGGIPRIGSFLKTYIGPLLFAPPRKGALTVAFAAAGKDVAAQRDKYMGAYLVPIATLAAPSKYALDERLQKELYETMLPLRRPRVVALGGDDCCVCCVAGKEGASLVPMRITTLLRSVLGKRLQNDSRFQIWILMSSRLSCPPN</sequence>
<evidence type="ECO:0000256" key="3">
    <source>
        <dbReference type="ARBA" id="ARBA00023002"/>
    </source>
</evidence>
<evidence type="ECO:0000256" key="1">
    <source>
        <dbReference type="ARBA" id="ARBA00006484"/>
    </source>
</evidence>
<protein>
    <submittedName>
        <fullName evidence="4">NAD-P-binding protein</fullName>
    </submittedName>
</protein>
<comment type="caution">
    <text evidence="4">The sequence shown here is derived from an EMBL/GenBank/DDBJ whole genome shotgun (WGS) entry which is preliminary data.</text>
</comment>
<dbReference type="Pfam" id="PF00106">
    <property type="entry name" value="adh_short"/>
    <property type="match status" value="1"/>
</dbReference>
<reference evidence="4" key="1">
    <citation type="submission" date="2023-03" db="EMBL/GenBank/DDBJ databases">
        <title>Massive genome expansion in bonnet fungi (Mycena s.s.) driven by repeated elements and novel gene families across ecological guilds.</title>
        <authorList>
            <consortium name="Lawrence Berkeley National Laboratory"/>
            <person name="Harder C.B."/>
            <person name="Miyauchi S."/>
            <person name="Viragh M."/>
            <person name="Kuo A."/>
            <person name="Thoen E."/>
            <person name="Andreopoulos B."/>
            <person name="Lu D."/>
            <person name="Skrede I."/>
            <person name="Drula E."/>
            <person name="Henrissat B."/>
            <person name="Morin E."/>
            <person name="Kohler A."/>
            <person name="Barry K."/>
            <person name="LaButti K."/>
            <person name="Morin E."/>
            <person name="Salamov A."/>
            <person name="Lipzen A."/>
            <person name="Mereny Z."/>
            <person name="Hegedus B."/>
            <person name="Baldrian P."/>
            <person name="Stursova M."/>
            <person name="Weitz H."/>
            <person name="Taylor A."/>
            <person name="Grigoriev I.V."/>
            <person name="Nagy L.G."/>
            <person name="Martin F."/>
            <person name="Kauserud H."/>
        </authorList>
    </citation>
    <scope>NUCLEOTIDE SEQUENCE</scope>
    <source>
        <strain evidence="4">CBHHK173m</strain>
    </source>
</reference>
<dbReference type="GO" id="GO:0016491">
    <property type="term" value="F:oxidoreductase activity"/>
    <property type="evidence" value="ECO:0007669"/>
    <property type="project" value="UniProtKB-KW"/>
</dbReference>
<keyword evidence="3" id="KW-0560">Oxidoreductase</keyword>
<dbReference type="InterPro" id="IPR002347">
    <property type="entry name" value="SDR_fam"/>
</dbReference>
<proteinExistence type="inferred from homology"/>
<comment type="similarity">
    <text evidence="1">Belongs to the short-chain dehydrogenases/reductases (SDR) family.</text>
</comment>
<dbReference type="PANTHER" id="PTHR24320:SF282">
    <property type="entry name" value="WW DOMAIN-CONTAINING OXIDOREDUCTASE"/>
    <property type="match status" value="1"/>
</dbReference>
<name>A0AAD6UBX1_9AGAR</name>
<dbReference type="PANTHER" id="PTHR24320">
    <property type="entry name" value="RETINOL DEHYDROGENASE"/>
    <property type="match status" value="1"/>
</dbReference>
<dbReference type="PRINTS" id="PR00081">
    <property type="entry name" value="GDHRDH"/>
</dbReference>
<dbReference type="AlphaFoldDB" id="A0AAD6UBX1"/>
<dbReference type="SUPFAM" id="SSF51735">
    <property type="entry name" value="NAD(P)-binding Rossmann-fold domains"/>
    <property type="match status" value="1"/>
</dbReference>
<keyword evidence="5" id="KW-1185">Reference proteome</keyword>
<evidence type="ECO:0000313" key="4">
    <source>
        <dbReference type="EMBL" id="KAJ7095674.1"/>
    </source>
</evidence>
<accession>A0AAD6UBX1</accession>
<gene>
    <name evidence="4" type="ORF">B0H15DRAFT_826561</name>
</gene>
<dbReference type="EMBL" id="JARJCN010000012">
    <property type="protein sequence ID" value="KAJ7095674.1"/>
    <property type="molecule type" value="Genomic_DNA"/>
</dbReference>
<keyword evidence="2" id="KW-0521">NADP</keyword>
<evidence type="ECO:0000313" key="5">
    <source>
        <dbReference type="Proteomes" id="UP001222325"/>
    </source>
</evidence>
<dbReference type="InterPro" id="IPR036291">
    <property type="entry name" value="NAD(P)-bd_dom_sf"/>
</dbReference>